<evidence type="ECO:0000256" key="8">
    <source>
        <dbReference type="ARBA" id="ARBA00023136"/>
    </source>
</evidence>
<evidence type="ECO:0000256" key="7">
    <source>
        <dbReference type="ARBA" id="ARBA00022989"/>
    </source>
</evidence>
<keyword evidence="6" id="KW-0256">Endoplasmic reticulum</keyword>
<evidence type="ECO:0000256" key="4">
    <source>
        <dbReference type="ARBA" id="ARBA00022692"/>
    </source>
</evidence>
<organism evidence="11 12">
    <name type="scientific">Zalerion maritima</name>
    <dbReference type="NCBI Taxonomy" id="339359"/>
    <lineage>
        <taxon>Eukaryota</taxon>
        <taxon>Fungi</taxon>
        <taxon>Dikarya</taxon>
        <taxon>Ascomycota</taxon>
        <taxon>Pezizomycotina</taxon>
        <taxon>Sordariomycetes</taxon>
        <taxon>Lulworthiomycetidae</taxon>
        <taxon>Lulworthiales</taxon>
        <taxon>Lulworthiaceae</taxon>
        <taxon>Zalerion</taxon>
    </lineage>
</organism>
<keyword evidence="8 10" id="KW-0472">Membrane</keyword>
<comment type="caution">
    <text evidence="11">The sequence shown here is derived from an EMBL/GenBank/DDBJ whole genome shotgun (WGS) entry which is preliminary data.</text>
</comment>
<evidence type="ECO:0000313" key="11">
    <source>
        <dbReference type="EMBL" id="KAJ2904828.1"/>
    </source>
</evidence>
<keyword evidence="4 10" id="KW-0812">Transmembrane</keyword>
<name>A0AAD5WTS7_9PEZI</name>
<dbReference type="GO" id="GO:0009272">
    <property type="term" value="P:fungal-type cell wall biogenesis"/>
    <property type="evidence" value="ECO:0007669"/>
    <property type="project" value="TreeGrafter"/>
</dbReference>
<keyword evidence="7 10" id="KW-1133">Transmembrane helix</keyword>
<dbReference type="GO" id="GO:0071555">
    <property type="term" value="P:cell wall organization"/>
    <property type="evidence" value="ECO:0007669"/>
    <property type="project" value="UniProtKB-KW"/>
</dbReference>
<evidence type="ECO:0000256" key="5">
    <source>
        <dbReference type="ARBA" id="ARBA00022729"/>
    </source>
</evidence>
<dbReference type="PANTHER" id="PTHR28285">
    <property type="entry name" value="PROTEIN BIG1"/>
    <property type="match status" value="1"/>
</dbReference>
<evidence type="ECO:0000313" key="12">
    <source>
        <dbReference type="Proteomes" id="UP001201980"/>
    </source>
</evidence>
<sequence length="291" mass="31671">MRPSVPLAFATLTSTASAISHAPRPFILLSTQKSSAPLSVPQYAAQSAVDETIRPYLANCPTQQYLIINQADLHSSEIYDASTIPNLRRHTQAGHWNERVEVGEVHDKPIDGDSLASYIRSSCPEAAVETKYLHSLGAGAARKDVLADNDLTVGETLTSLASTDSLTLIYYGGAVDADLDAAFSKTQYVAQFPDDGSHIELKRQLGARPSRMAARDDDEDWPAPPDTTNWTWFQTHNWISEAQIVIIITLGVFALLMVMAMMCVTGIETPYGAFDADYVAVANTGEKKKGH</sequence>
<gene>
    <name evidence="11" type="ORF">MKZ38_007020</name>
</gene>
<evidence type="ECO:0000256" key="3">
    <source>
        <dbReference type="ARBA" id="ARBA00022089"/>
    </source>
</evidence>
<evidence type="ECO:0000256" key="2">
    <source>
        <dbReference type="ARBA" id="ARBA00008203"/>
    </source>
</evidence>
<reference evidence="11" key="1">
    <citation type="submission" date="2022-07" db="EMBL/GenBank/DDBJ databases">
        <title>Draft genome sequence of Zalerion maritima ATCC 34329, a (micro)plastics degrading marine fungus.</title>
        <authorList>
            <person name="Paco A."/>
            <person name="Goncalves M.F.M."/>
            <person name="Rocha-Santos T.A.P."/>
            <person name="Alves A."/>
        </authorList>
    </citation>
    <scope>NUCLEOTIDE SEQUENCE</scope>
    <source>
        <strain evidence="11">ATCC 34329</strain>
    </source>
</reference>
<proteinExistence type="inferred from homology"/>
<dbReference type="AlphaFoldDB" id="A0AAD5WTS7"/>
<keyword evidence="5" id="KW-0732">Signal</keyword>
<evidence type="ECO:0000256" key="9">
    <source>
        <dbReference type="ARBA" id="ARBA00023316"/>
    </source>
</evidence>
<dbReference type="GO" id="GO:0006078">
    <property type="term" value="P:(1-&gt;6)-beta-D-glucan biosynthetic process"/>
    <property type="evidence" value="ECO:0007669"/>
    <property type="project" value="TreeGrafter"/>
</dbReference>
<evidence type="ECO:0000256" key="6">
    <source>
        <dbReference type="ARBA" id="ARBA00022824"/>
    </source>
</evidence>
<dbReference type="PANTHER" id="PTHR28285:SF1">
    <property type="entry name" value="PROTEIN BIG1"/>
    <property type="match status" value="1"/>
</dbReference>
<keyword evidence="12" id="KW-1185">Reference proteome</keyword>
<dbReference type="GO" id="GO:0005789">
    <property type="term" value="C:endoplasmic reticulum membrane"/>
    <property type="evidence" value="ECO:0007669"/>
    <property type="project" value="UniProtKB-SubCell"/>
</dbReference>
<evidence type="ECO:0000256" key="1">
    <source>
        <dbReference type="ARBA" id="ARBA00004115"/>
    </source>
</evidence>
<keyword evidence="9" id="KW-0961">Cell wall biogenesis/degradation</keyword>
<protein>
    <recommendedName>
        <fullName evidence="3">Protein BIG1</fullName>
    </recommendedName>
</protein>
<comment type="similarity">
    <text evidence="2">Belongs to the BIG1 family.</text>
</comment>
<feature type="transmembrane region" description="Helical" evidence="10">
    <location>
        <begin position="244"/>
        <end position="264"/>
    </location>
</feature>
<dbReference type="InterPro" id="IPR037654">
    <property type="entry name" value="Big1"/>
</dbReference>
<accession>A0AAD5WTS7</accession>
<dbReference type="EMBL" id="JAKWBI020000043">
    <property type="protein sequence ID" value="KAJ2904828.1"/>
    <property type="molecule type" value="Genomic_DNA"/>
</dbReference>
<comment type="subcellular location">
    <subcellularLocation>
        <location evidence="1">Endoplasmic reticulum membrane</location>
        <topology evidence="1">Single-pass type I membrane protein</topology>
    </subcellularLocation>
</comment>
<dbReference type="Proteomes" id="UP001201980">
    <property type="component" value="Unassembled WGS sequence"/>
</dbReference>
<evidence type="ECO:0000256" key="10">
    <source>
        <dbReference type="SAM" id="Phobius"/>
    </source>
</evidence>